<feature type="compositionally biased region" description="Low complexity" evidence="1">
    <location>
        <begin position="42"/>
        <end position="54"/>
    </location>
</feature>
<dbReference type="SUPFAM" id="SSF47598">
    <property type="entry name" value="Ribbon-helix-helix"/>
    <property type="match status" value="1"/>
</dbReference>
<dbReference type="Proteomes" id="UP000199021">
    <property type="component" value="Unassembled WGS sequence"/>
</dbReference>
<dbReference type="AlphaFoldDB" id="A0A1H9HBD4"/>
<evidence type="ECO:0000313" key="3">
    <source>
        <dbReference type="Proteomes" id="UP000199021"/>
    </source>
</evidence>
<evidence type="ECO:0000313" key="2">
    <source>
        <dbReference type="EMBL" id="SEQ59659.1"/>
    </source>
</evidence>
<keyword evidence="3" id="KW-1185">Reference proteome</keyword>
<protein>
    <submittedName>
        <fullName evidence="2">HicB family protein</fullName>
    </submittedName>
</protein>
<dbReference type="GO" id="GO:0006355">
    <property type="term" value="P:regulation of DNA-templated transcription"/>
    <property type="evidence" value="ECO:0007669"/>
    <property type="project" value="InterPro"/>
</dbReference>
<dbReference type="EMBL" id="FOFB01000012">
    <property type="protein sequence ID" value="SEQ59659.1"/>
    <property type="molecule type" value="Genomic_DNA"/>
</dbReference>
<reference evidence="3" key="1">
    <citation type="submission" date="2016-10" db="EMBL/GenBank/DDBJ databases">
        <authorList>
            <person name="Varghese N."/>
            <person name="Submissions S."/>
        </authorList>
    </citation>
    <scope>NUCLEOTIDE SEQUENCE [LARGE SCALE GENOMIC DNA]</scope>
    <source>
        <strain evidence="3">DSM 24740</strain>
    </source>
</reference>
<dbReference type="Pfam" id="PF05534">
    <property type="entry name" value="HicB"/>
    <property type="match status" value="1"/>
</dbReference>
<evidence type="ECO:0000256" key="1">
    <source>
        <dbReference type="SAM" id="MobiDB-lite"/>
    </source>
</evidence>
<feature type="region of interest" description="Disordered" evidence="1">
    <location>
        <begin position="1"/>
        <end position="106"/>
    </location>
</feature>
<dbReference type="RefSeq" id="WP_090168839.1">
    <property type="nucleotide sequence ID" value="NZ_FOFB01000012.1"/>
</dbReference>
<dbReference type="InterPro" id="IPR010985">
    <property type="entry name" value="Ribbon_hlx_hlx"/>
</dbReference>
<dbReference type="InterPro" id="IPR008651">
    <property type="entry name" value="Uncharacterised_HicB"/>
</dbReference>
<dbReference type="InParanoid" id="A0A1H9HBD4"/>
<sequence length="140" mass="15203">MAKKNLLAANLKRPSLKREMKVTEETMDAVVQKVADNPPPVVESVPAASTSTAPAPAPKKPAAKRKETAAPPQPKKGRGRPRKPAGEKATSPRSVHPAEGTKRLTLDIPQSLHKKLKLLAIHEEISMKDYIIGVVERSLR</sequence>
<dbReference type="Gene3D" id="1.10.1220.10">
    <property type="entry name" value="Met repressor-like"/>
    <property type="match status" value="1"/>
</dbReference>
<accession>A0A1H9HBD4</accession>
<dbReference type="InterPro" id="IPR013321">
    <property type="entry name" value="Arc_rbn_hlx_hlx"/>
</dbReference>
<dbReference type="OrthoDB" id="1494791at2"/>
<proteinExistence type="predicted"/>
<gene>
    <name evidence="2" type="ORF">SAMN05444359_11292</name>
</gene>
<name>A0A1H9HBD4_9BACT</name>
<organism evidence="2 3">
    <name type="scientific">Neolewinella agarilytica</name>
    <dbReference type="NCBI Taxonomy" id="478744"/>
    <lineage>
        <taxon>Bacteria</taxon>
        <taxon>Pseudomonadati</taxon>
        <taxon>Bacteroidota</taxon>
        <taxon>Saprospiria</taxon>
        <taxon>Saprospirales</taxon>
        <taxon>Lewinellaceae</taxon>
        <taxon>Neolewinella</taxon>
    </lineage>
</organism>